<protein>
    <submittedName>
        <fullName evidence="3">Hydrolase MutT/NUDIX</fullName>
    </submittedName>
</protein>
<accession>A0A916SXL5</accession>
<sequence>MTHKKRRTGKGSTDRKHKRTIYAAGGVLWRSDDSGAVEVGLVHRPRYDDWSLPKGKTEAGETFLHTAAREIGEETGYSVRIGRHLSRVRYRTDSSTTKYVHYWSAEAIAGDFAENHEVDKLVWLDPATAMTTVSYREDAAVLAEFTRLPIDLKTLLIIRHAKAGQKAKYRGDDRLRPLDKVGKRQAQALVPQCLVFGAQHVHSADRVRCEQTVGPLAETLGVPILSEPTLSEEAYHDDPDAAHQQMLSIAAMPGIRAVCSQGKVIPPLLDWWTGRDRVELPVGATRKASMWVLSLDEDSRIRGLDYIDSPLAH</sequence>
<proteinExistence type="predicted"/>
<feature type="domain" description="Nudix hydrolase" evidence="2">
    <location>
        <begin position="19"/>
        <end position="146"/>
    </location>
</feature>
<dbReference type="PANTHER" id="PTHR43222">
    <property type="entry name" value="NUDIX HYDROLASE 23"/>
    <property type="match status" value="1"/>
</dbReference>
<keyword evidence="4" id="KW-1185">Reference proteome</keyword>
<reference evidence="3" key="2">
    <citation type="submission" date="2020-09" db="EMBL/GenBank/DDBJ databases">
        <authorList>
            <person name="Sun Q."/>
            <person name="Zhou Y."/>
        </authorList>
    </citation>
    <scope>NUCLEOTIDE SEQUENCE</scope>
    <source>
        <strain evidence="3">CGMCC 1.12827</strain>
    </source>
</reference>
<dbReference type="SUPFAM" id="SSF55811">
    <property type="entry name" value="Nudix"/>
    <property type="match status" value="1"/>
</dbReference>
<dbReference type="SUPFAM" id="SSF53254">
    <property type="entry name" value="Phosphoglycerate mutase-like"/>
    <property type="match status" value="1"/>
</dbReference>
<gene>
    <name evidence="3" type="ORF">GCM10011489_07970</name>
</gene>
<evidence type="ECO:0000259" key="2">
    <source>
        <dbReference type="PROSITE" id="PS51462"/>
    </source>
</evidence>
<dbReference type="Pfam" id="PF00293">
    <property type="entry name" value="NUDIX"/>
    <property type="match status" value="1"/>
</dbReference>
<dbReference type="InterPro" id="IPR015797">
    <property type="entry name" value="NUDIX_hydrolase-like_dom_sf"/>
</dbReference>
<organism evidence="3 4">
    <name type="scientific">Gordonia jinhuaensis</name>
    <dbReference type="NCBI Taxonomy" id="1517702"/>
    <lineage>
        <taxon>Bacteria</taxon>
        <taxon>Bacillati</taxon>
        <taxon>Actinomycetota</taxon>
        <taxon>Actinomycetes</taxon>
        <taxon>Mycobacteriales</taxon>
        <taxon>Gordoniaceae</taxon>
        <taxon>Gordonia</taxon>
    </lineage>
</organism>
<dbReference type="SMART" id="SM00855">
    <property type="entry name" value="PGAM"/>
    <property type="match status" value="1"/>
</dbReference>
<dbReference type="Pfam" id="PF00300">
    <property type="entry name" value="His_Phos_1"/>
    <property type="match status" value="1"/>
</dbReference>
<evidence type="ECO:0000256" key="1">
    <source>
        <dbReference type="ARBA" id="ARBA00022801"/>
    </source>
</evidence>
<name>A0A916SXL5_9ACTN</name>
<dbReference type="PROSITE" id="PS51462">
    <property type="entry name" value="NUDIX"/>
    <property type="match status" value="1"/>
</dbReference>
<dbReference type="AlphaFoldDB" id="A0A916SXL5"/>
<dbReference type="PANTHER" id="PTHR43222:SF9">
    <property type="entry name" value="8-OXO-(D)GTP PHOSPHATASE"/>
    <property type="match status" value="1"/>
</dbReference>
<dbReference type="CDD" id="cd07067">
    <property type="entry name" value="HP_PGM_like"/>
    <property type="match status" value="1"/>
</dbReference>
<dbReference type="CDD" id="cd03673">
    <property type="entry name" value="NUDIX_Ap6A_hydrolase"/>
    <property type="match status" value="1"/>
</dbReference>
<dbReference type="Proteomes" id="UP000621454">
    <property type="component" value="Unassembled WGS sequence"/>
</dbReference>
<dbReference type="EMBL" id="BMGC01000004">
    <property type="protein sequence ID" value="GGB22199.1"/>
    <property type="molecule type" value="Genomic_DNA"/>
</dbReference>
<dbReference type="InterPro" id="IPR013078">
    <property type="entry name" value="His_Pase_superF_clade-1"/>
</dbReference>
<dbReference type="GO" id="GO:0016787">
    <property type="term" value="F:hydrolase activity"/>
    <property type="evidence" value="ECO:0007669"/>
    <property type="project" value="UniProtKB-KW"/>
</dbReference>
<comment type="caution">
    <text evidence="3">The sequence shown here is derived from an EMBL/GenBank/DDBJ whole genome shotgun (WGS) entry which is preliminary data.</text>
</comment>
<keyword evidence="1 3" id="KW-0378">Hydrolase</keyword>
<dbReference type="InterPro" id="IPR000086">
    <property type="entry name" value="NUDIX_hydrolase_dom"/>
</dbReference>
<dbReference type="InterPro" id="IPR020084">
    <property type="entry name" value="NUDIX_hydrolase_CS"/>
</dbReference>
<dbReference type="Gene3D" id="3.90.79.10">
    <property type="entry name" value="Nucleoside Triphosphate Pyrophosphohydrolase"/>
    <property type="match status" value="1"/>
</dbReference>
<dbReference type="PROSITE" id="PS00893">
    <property type="entry name" value="NUDIX_BOX"/>
    <property type="match status" value="1"/>
</dbReference>
<dbReference type="RefSeq" id="WP_188585296.1">
    <property type="nucleotide sequence ID" value="NZ_BMGC01000004.1"/>
</dbReference>
<dbReference type="Gene3D" id="3.40.50.1240">
    <property type="entry name" value="Phosphoglycerate mutase-like"/>
    <property type="match status" value="1"/>
</dbReference>
<reference evidence="3" key="1">
    <citation type="journal article" date="2014" name="Int. J. Syst. Evol. Microbiol.">
        <title>Complete genome sequence of Corynebacterium casei LMG S-19264T (=DSM 44701T), isolated from a smear-ripened cheese.</title>
        <authorList>
            <consortium name="US DOE Joint Genome Institute (JGI-PGF)"/>
            <person name="Walter F."/>
            <person name="Albersmeier A."/>
            <person name="Kalinowski J."/>
            <person name="Ruckert C."/>
        </authorList>
    </citation>
    <scope>NUCLEOTIDE SEQUENCE</scope>
    <source>
        <strain evidence="3">CGMCC 1.12827</strain>
    </source>
</reference>
<evidence type="ECO:0000313" key="3">
    <source>
        <dbReference type="EMBL" id="GGB22199.1"/>
    </source>
</evidence>
<evidence type="ECO:0000313" key="4">
    <source>
        <dbReference type="Proteomes" id="UP000621454"/>
    </source>
</evidence>
<dbReference type="InterPro" id="IPR029033">
    <property type="entry name" value="His_PPase_superfam"/>
</dbReference>